<feature type="transmembrane region" description="Helical" evidence="1">
    <location>
        <begin position="51"/>
        <end position="70"/>
    </location>
</feature>
<dbReference type="Proteomes" id="UP000198748">
    <property type="component" value="Unassembled WGS sequence"/>
</dbReference>
<dbReference type="RefSeq" id="WP_090153408.1">
    <property type="nucleotide sequence ID" value="NZ_FNAN01000011.1"/>
</dbReference>
<evidence type="ECO:0000256" key="1">
    <source>
        <dbReference type="SAM" id="Phobius"/>
    </source>
</evidence>
<gene>
    <name evidence="2" type="ORF">SAMN04487996_111120</name>
</gene>
<dbReference type="EMBL" id="FNAN01000011">
    <property type="protein sequence ID" value="SDF54872.1"/>
    <property type="molecule type" value="Genomic_DNA"/>
</dbReference>
<reference evidence="3" key="1">
    <citation type="submission" date="2016-10" db="EMBL/GenBank/DDBJ databases">
        <authorList>
            <person name="Varghese N."/>
            <person name="Submissions S."/>
        </authorList>
    </citation>
    <scope>NUCLEOTIDE SEQUENCE [LARGE SCALE GENOMIC DNA]</scope>
    <source>
        <strain evidence="3">DSM 25329</strain>
    </source>
</reference>
<dbReference type="AlphaFoldDB" id="A0A1G7LZC1"/>
<keyword evidence="1" id="KW-1133">Transmembrane helix</keyword>
<accession>A0A1G7LZC1</accession>
<organism evidence="2 3">
    <name type="scientific">Dyadobacter soli</name>
    <dbReference type="NCBI Taxonomy" id="659014"/>
    <lineage>
        <taxon>Bacteria</taxon>
        <taxon>Pseudomonadati</taxon>
        <taxon>Bacteroidota</taxon>
        <taxon>Cytophagia</taxon>
        <taxon>Cytophagales</taxon>
        <taxon>Spirosomataceae</taxon>
        <taxon>Dyadobacter</taxon>
    </lineage>
</organism>
<evidence type="ECO:0000313" key="3">
    <source>
        <dbReference type="Proteomes" id="UP000198748"/>
    </source>
</evidence>
<keyword evidence="1" id="KW-0812">Transmembrane</keyword>
<evidence type="ECO:0000313" key="2">
    <source>
        <dbReference type="EMBL" id="SDF54872.1"/>
    </source>
</evidence>
<keyword evidence="1" id="KW-0472">Membrane</keyword>
<keyword evidence="3" id="KW-1185">Reference proteome</keyword>
<dbReference type="OrthoDB" id="9842662at2"/>
<feature type="transmembrane region" description="Helical" evidence="1">
    <location>
        <begin position="76"/>
        <end position="98"/>
    </location>
</feature>
<sequence length="119" mass="13523">MKEDNSDSSIRMILKENGLNKTSDQFSAYLNELIREQSKKKLSQQLVINQWLGKALAGIALTWLIVFLYYARPFSIQPAVPIAAMALILGLWVLLNIFKKNIFSKIDSVKLMPPKPLKC</sequence>
<name>A0A1G7LZC1_9BACT</name>
<dbReference type="STRING" id="659014.SAMN04487996_111120"/>
<proteinExistence type="predicted"/>
<protein>
    <submittedName>
        <fullName evidence="2">Uncharacterized protein</fullName>
    </submittedName>
</protein>